<reference evidence="2" key="1">
    <citation type="journal article" date="2021" name="Front. Microbiol.">
        <title>Comprehensive Comparative Genomics and Phenotyping of Methylobacterium Species.</title>
        <authorList>
            <person name="Alessa O."/>
            <person name="Ogura Y."/>
            <person name="Fujitani Y."/>
            <person name="Takami H."/>
            <person name="Hayashi T."/>
            <person name="Sahin N."/>
            <person name="Tani A."/>
        </authorList>
    </citation>
    <scope>NUCLEOTIDE SEQUENCE</scope>
    <source>
        <strain evidence="2">DSM 17168</strain>
    </source>
</reference>
<keyword evidence="2" id="KW-0808">Transferase</keyword>
<comment type="caution">
    <text evidence="2">The sequence shown here is derived from an EMBL/GenBank/DDBJ whole genome shotgun (WGS) entry which is preliminary data.</text>
</comment>
<reference evidence="2" key="2">
    <citation type="submission" date="2021-08" db="EMBL/GenBank/DDBJ databases">
        <authorList>
            <person name="Tani A."/>
            <person name="Ola A."/>
            <person name="Ogura Y."/>
            <person name="Katsura K."/>
            <person name="Hayashi T."/>
        </authorList>
    </citation>
    <scope>NUCLEOTIDE SEQUENCE</scope>
    <source>
        <strain evidence="2">DSM 17168</strain>
    </source>
</reference>
<keyword evidence="2" id="KW-0489">Methyltransferase</keyword>
<accession>A0ABQ4SJ87</accession>
<dbReference type="EMBL" id="BPQQ01000057">
    <property type="protein sequence ID" value="GJE02488.1"/>
    <property type="molecule type" value="Genomic_DNA"/>
</dbReference>
<sequence length="204" mass="22483">MGFYGDRILPWLVDRVMANKDLLGYRTRVVGAARGRVLEIGIGSGLNLPFYGPDVTDVLGIEPSQGLIDKAASRASRSRRRISFLHASAEVIPLETGSVDTVVTTWTLCSIPDIEGALREMRRVLKPGGELLFAEHGQAPDRWVARWQDWLTPGWKPISGGCHLNRPIVGLIQKAGFRTTDLRTGYAPGPRPFTFMYEGRAVPA</sequence>
<dbReference type="RefSeq" id="WP_238238885.1">
    <property type="nucleotide sequence ID" value="NZ_BPQQ01000057.1"/>
</dbReference>
<keyword evidence="3" id="KW-1185">Reference proteome</keyword>
<dbReference type="PANTHER" id="PTHR45036:SF1">
    <property type="entry name" value="METHYLTRANSFERASE LIKE 7A"/>
    <property type="match status" value="1"/>
</dbReference>
<gene>
    <name evidence="2" type="primary">COQ5_6</name>
    <name evidence="2" type="ORF">GMJLKIPL_4437</name>
</gene>
<dbReference type="Gene3D" id="3.40.50.150">
    <property type="entry name" value="Vaccinia Virus protein VP39"/>
    <property type="match status" value="1"/>
</dbReference>
<organism evidence="2 3">
    <name type="scientific">Methylobacterium isbiliense</name>
    <dbReference type="NCBI Taxonomy" id="315478"/>
    <lineage>
        <taxon>Bacteria</taxon>
        <taxon>Pseudomonadati</taxon>
        <taxon>Pseudomonadota</taxon>
        <taxon>Alphaproteobacteria</taxon>
        <taxon>Hyphomicrobiales</taxon>
        <taxon>Methylobacteriaceae</taxon>
        <taxon>Methylobacterium</taxon>
    </lineage>
</organism>
<dbReference type="InterPro" id="IPR013216">
    <property type="entry name" value="Methyltransf_11"/>
</dbReference>
<proteinExistence type="predicted"/>
<evidence type="ECO:0000259" key="1">
    <source>
        <dbReference type="Pfam" id="PF08241"/>
    </source>
</evidence>
<dbReference type="Pfam" id="PF08241">
    <property type="entry name" value="Methyltransf_11"/>
    <property type="match status" value="1"/>
</dbReference>
<dbReference type="CDD" id="cd02440">
    <property type="entry name" value="AdoMet_MTases"/>
    <property type="match status" value="1"/>
</dbReference>
<evidence type="ECO:0000313" key="2">
    <source>
        <dbReference type="EMBL" id="GJE02488.1"/>
    </source>
</evidence>
<dbReference type="Proteomes" id="UP001055153">
    <property type="component" value="Unassembled WGS sequence"/>
</dbReference>
<dbReference type="GO" id="GO:0008168">
    <property type="term" value="F:methyltransferase activity"/>
    <property type="evidence" value="ECO:0007669"/>
    <property type="project" value="UniProtKB-KW"/>
</dbReference>
<dbReference type="GO" id="GO:0032259">
    <property type="term" value="P:methylation"/>
    <property type="evidence" value="ECO:0007669"/>
    <property type="project" value="UniProtKB-KW"/>
</dbReference>
<dbReference type="InterPro" id="IPR052356">
    <property type="entry name" value="Thiol_S-MT"/>
</dbReference>
<dbReference type="InterPro" id="IPR029063">
    <property type="entry name" value="SAM-dependent_MTases_sf"/>
</dbReference>
<dbReference type="PANTHER" id="PTHR45036">
    <property type="entry name" value="METHYLTRANSFERASE LIKE 7B"/>
    <property type="match status" value="1"/>
</dbReference>
<protein>
    <submittedName>
        <fullName evidence="2">2-methoxy-6-polyprenyl-1,4-benzoquinol methylase, mitochondrial</fullName>
    </submittedName>
</protein>
<dbReference type="SUPFAM" id="SSF53335">
    <property type="entry name" value="S-adenosyl-L-methionine-dependent methyltransferases"/>
    <property type="match status" value="1"/>
</dbReference>
<name>A0ABQ4SJ87_9HYPH</name>
<evidence type="ECO:0000313" key="3">
    <source>
        <dbReference type="Proteomes" id="UP001055153"/>
    </source>
</evidence>
<feature type="domain" description="Methyltransferase type 11" evidence="1">
    <location>
        <begin position="38"/>
        <end position="133"/>
    </location>
</feature>